<dbReference type="OrthoDB" id="1888931at2759"/>
<sequence>MAAVAAKTGGGRLAGTIALVTGGGNGIGRAVCQTFAREGAAVAVVDRNQPAARETLESLPSVPHGKHHQYTTDVSSSADVNKLVSDVCSDYPSPPSVVVTSAGIIRYAPFLQVDEQHFDDVIGVNLKGTFLVAQAFARLMVQRKLQNCSICTLSSVSLRTGTADRSPYNTTKGAIVSLTKSMAIELAQYNIRCNTVIPGSIRTEMVMKNRTPEELQQRIQASVPLCRVGEPEEVANLILFLASSESSYMTGQAVEITGGM</sequence>
<keyword evidence="4" id="KW-1185">Reference proteome</keyword>
<dbReference type="InterPro" id="IPR002347">
    <property type="entry name" value="SDR_fam"/>
</dbReference>
<dbReference type="GeneID" id="109462023"/>
<dbReference type="PRINTS" id="PR00081">
    <property type="entry name" value="GDHRDH"/>
</dbReference>
<dbReference type="PROSITE" id="PS00061">
    <property type="entry name" value="ADH_SHORT"/>
    <property type="match status" value="1"/>
</dbReference>
<evidence type="ECO:0000256" key="1">
    <source>
        <dbReference type="ARBA" id="ARBA00005194"/>
    </source>
</evidence>
<dbReference type="AlphaFoldDB" id="A0A6P4Y5T8"/>
<proteinExistence type="inferred from homology"/>
<evidence type="ECO:0000256" key="2">
    <source>
        <dbReference type="ARBA" id="ARBA00006484"/>
    </source>
</evidence>
<keyword evidence="3" id="KW-0560">Oxidoreductase</keyword>
<dbReference type="Gene3D" id="3.40.50.720">
    <property type="entry name" value="NAD(P)-binding Rossmann-like Domain"/>
    <property type="match status" value="1"/>
</dbReference>
<dbReference type="KEGG" id="bbel:109462023"/>
<dbReference type="FunFam" id="3.40.50.720:FF:001317">
    <property type="entry name" value="Uncharacterized protein"/>
    <property type="match status" value="1"/>
</dbReference>
<evidence type="ECO:0000313" key="5">
    <source>
        <dbReference type="RefSeq" id="XP_019614072.1"/>
    </source>
</evidence>
<evidence type="ECO:0000256" key="3">
    <source>
        <dbReference type="ARBA" id="ARBA00023002"/>
    </source>
</evidence>
<dbReference type="SUPFAM" id="SSF51735">
    <property type="entry name" value="NAD(P)-binding Rossmann-fold domains"/>
    <property type="match status" value="1"/>
</dbReference>
<protein>
    <submittedName>
        <fullName evidence="5">Estradiol 17-beta-dehydrogenase 8-like</fullName>
    </submittedName>
</protein>
<dbReference type="InterPro" id="IPR020904">
    <property type="entry name" value="Sc_DH/Rdtase_CS"/>
</dbReference>
<dbReference type="GO" id="GO:0006633">
    <property type="term" value="P:fatty acid biosynthetic process"/>
    <property type="evidence" value="ECO:0007669"/>
    <property type="project" value="TreeGrafter"/>
</dbReference>
<comment type="similarity">
    <text evidence="2">Belongs to the short-chain dehydrogenases/reductases (SDR) family.</text>
</comment>
<reference evidence="5" key="1">
    <citation type="submission" date="2025-08" db="UniProtKB">
        <authorList>
            <consortium name="RefSeq"/>
        </authorList>
    </citation>
    <scope>IDENTIFICATION</scope>
    <source>
        <tissue evidence="5">Gonad</tissue>
    </source>
</reference>
<dbReference type="PANTHER" id="PTHR42760">
    <property type="entry name" value="SHORT-CHAIN DEHYDROGENASES/REDUCTASES FAMILY MEMBER"/>
    <property type="match status" value="1"/>
</dbReference>
<dbReference type="PANTHER" id="PTHR42760:SF83">
    <property type="entry name" value="(3R)-3-HYDROXYACYL-COA DEHYDROGENASE"/>
    <property type="match status" value="1"/>
</dbReference>
<dbReference type="Proteomes" id="UP000515135">
    <property type="component" value="Unplaced"/>
</dbReference>
<dbReference type="GO" id="GO:0048038">
    <property type="term" value="F:quinone binding"/>
    <property type="evidence" value="ECO:0007669"/>
    <property type="project" value="TreeGrafter"/>
</dbReference>
<gene>
    <name evidence="5" type="primary">LOC109462023</name>
</gene>
<name>A0A6P4Y5T8_BRABE</name>
<accession>A0A6P4Y5T8</accession>
<evidence type="ECO:0000313" key="4">
    <source>
        <dbReference type="Proteomes" id="UP000515135"/>
    </source>
</evidence>
<organism evidence="4 5">
    <name type="scientific">Branchiostoma belcheri</name>
    <name type="common">Amphioxus</name>
    <dbReference type="NCBI Taxonomy" id="7741"/>
    <lineage>
        <taxon>Eukaryota</taxon>
        <taxon>Metazoa</taxon>
        <taxon>Chordata</taxon>
        <taxon>Cephalochordata</taxon>
        <taxon>Leptocardii</taxon>
        <taxon>Amphioxiformes</taxon>
        <taxon>Branchiostomatidae</taxon>
        <taxon>Branchiostoma</taxon>
    </lineage>
</organism>
<dbReference type="InterPro" id="IPR036291">
    <property type="entry name" value="NAD(P)-bd_dom_sf"/>
</dbReference>
<dbReference type="RefSeq" id="XP_019614072.1">
    <property type="nucleotide sequence ID" value="XM_019758513.1"/>
</dbReference>
<dbReference type="Pfam" id="PF13561">
    <property type="entry name" value="adh_short_C2"/>
    <property type="match status" value="1"/>
</dbReference>
<dbReference type="GO" id="GO:0016616">
    <property type="term" value="F:oxidoreductase activity, acting on the CH-OH group of donors, NAD or NADP as acceptor"/>
    <property type="evidence" value="ECO:0007669"/>
    <property type="project" value="TreeGrafter"/>
</dbReference>
<comment type="pathway">
    <text evidence="1">Lipid metabolism; fatty acid biosynthesis.</text>
</comment>